<reference evidence="14 15" key="1">
    <citation type="journal article" date="2012" name="J. Bacteriol.">
        <title>Genome Sequence of the Alkane-Degrading Bacterium Alcanivorax hongdengensis Type Strain A-11-3.</title>
        <authorList>
            <person name="Lai Q."/>
            <person name="Shao Z."/>
        </authorList>
    </citation>
    <scope>NUCLEOTIDE SEQUENCE [LARGE SCALE GENOMIC DNA]</scope>
    <source>
        <strain evidence="14 15">A-11-3</strain>
    </source>
</reference>
<keyword evidence="8" id="KW-0067">ATP-binding</keyword>
<evidence type="ECO:0000256" key="11">
    <source>
        <dbReference type="ARBA" id="ARBA00029766"/>
    </source>
</evidence>
<evidence type="ECO:0000256" key="7">
    <source>
        <dbReference type="ARBA" id="ARBA00022777"/>
    </source>
</evidence>
<proteinExistence type="inferred from homology"/>
<dbReference type="PANTHER" id="PTHR43071">
    <property type="entry name" value="2-AMINO-4-HYDROXY-6-HYDROXYMETHYLDIHYDROPTERIDINE PYROPHOSPHOKINASE"/>
    <property type="match status" value="1"/>
</dbReference>
<evidence type="ECO:0000313" key="14">
    <source>
        <dbReference type="EMBL" id="EKF75345.1"/>
    </source>
</evidence>
<dbReference type="InterPro" id="IPR000550">
    <property type="entry name" value="Hppk"/>
</dbReference>
<evidence type="ECO:0000256" key="10">
    <source>
        <dbReference type="ARBA" id="ARBA00029409"/>
    </source>
</evidence>
<dbReference type="PANTHER" id="PTHR43071:SF1">
    <property type="entry name" value="2-AMINO-4-HYDROXY-6-HYDROXYMETHYLDIHYDROPTERIDINE PYROPHOSPHOKINASE"/>
    <property type="match status" value="1"/>
</dbReference>
<comment type="caution">
    <text evidence="14">The sequence shown here is derived from an EMBL/GenBank/DDBJ whole genome shotgun (WGS) entry which is preliminary data.</text>
</comment>
<evidence type="ECO:0000256" key="1">
    <source>
        <dbReference type="ARBA" id="ARBA00005051"/>
    </source>
</evidence>
<dbReference type="CDD" id="cd00483">
    <property type="entry name" value="HPPK"/>
    <property type="match status" value="1"/>
</dbReference>
<evidence type="ECO:0000256" key="3">
    <source>
        <dbReference type="ARBA" id="ARBA00013253"/>
    </source>
</evidence>
<dbReference type="eggNOG" id="COG0801">
    <property type="taxonomic scope" value="Bacteria"/>
</dbReference>
<dbReference type="RefSeq" id="WP_008927841.1">
    <property type="nucleotide sequence ID" value="NZ_AMRJ01000003.1"/>
</dbReference>
<evidence type="ECO:0000256" key="6">
    <source>
        <dbReference type="ARBA" id="ARBA00022741"/>
    </source>
</evidence>
<protein>
    <recommendedName>
        <fullName evidence="4">2-amino-4-hydroxy-6-hydroxymethyldihydropteridine pyrophosphokinase</fullName>
        <ecNumber evidence="3">2.7.6.3</ecNumber>
    </recommendedName>
    <alternativeName>
        <fullName evidence="11">6-hydroxymethyl-7,8-dihydropterin pyrophosphokinase</fullName>
    </alternativeName>
    <alternativeName>
        <fullName evidence="12">7,8-dihydro-6-hydroxymethylpterin-pyrophosphokinase</fullName>
    </alternativeName>
</protein>
<organism evidence="14 15">
    <name type="scientific">Alcanivorax hongdengensis A-11-3</name>
    <dbReference type="NCBI Taxonomy" id="1177179"/>
    <lineage>
        <taxon>Bacteria</taxon>
        <taxon>Pseudomonadati</taxon>
        <taxon>Pseudomonadota</taxon>
        <taxon>Gammaproteobacteria</taxon>
        <taxon>Oceanospirillales</taxon>
        <taxon>Alcanivoracaceae</taxon>
        <taxon>Alcanivorax</taxon>
    </lineage>
</organism>
<evidence type="ECO:0000313" key="15">
    <source>
        <dbReference type="Proteomes" id="UP000010164"/>
    </source>
</evidence>
<evidence type="ECO:0000259" key="13">
    <source>
        <dbReference type="PROSITE" id="PS00794"/>
    </source>
</evidence>
<keyword evidence="7 14" id="KW-0418">Kinase</keyword>
<dbReference type="Pfam" id="PF01288">
    <property type="entry name" value="HPPK"/>
    <property type="match status" value="1"/>
</dbReference>
<dbReference type="GO" id="GO:0046654">
    <property type="term" value="P:tetrahydrofolate biosynthetic process"/>
    <property type="evidence" value="ECO:0007669"/>
    <property type="project" value="UniProtKB-UniPathway"/>
</dbReference>
<name>L0WHN3_9GAMM</name>
<dbReference type="EC" id="2.7.6.3" evidence="3"/>
<sequence>MKAWIGLGSNLDQPAERLIQALHAFQRLPGVTLTGHSRLYASAPVGPRDQPDFVNAAASLDTHLSPLALLHSLQALELAAGRVRRRHWGERTLDLDILLIDNRTLSLPSLQVPHPHLTERAFVLIPLREIAPGICLPDGTPLDSFLPAVQDQAIHPLAELNAHDLVENPQRTD</sequence>
<keyword evidence="9" id="KW-0289">Folate biosynthesis</keyword>
<dbReference type="PROSITE" id="PS00794">
    <property type="entry name" value="HPPK"/>
    <property type="match status" value="1"/>
</dbReference>
<evidence type="ECO:0000256" key="2">
    <source>
        <dbReference type="ARBA" id="ARBA00005810"/>
    </source>
</evidence>
<comment type="pathway">
    <text evidence="1">Cofactor biosynthesis; tetrahydrofolate biosynthesis; 2-amino-4-hydroxy-6-hydroxymethyl-7,8-dihydropteridine diphosphate from 7,8-dihydroneopterin triphosphate: step 4/4.</text>
</comment>
<dbReference type="Gene3D" id="3.30.70.560">
    <property type="entry name" value="7,8-Dihydro-6-hydroxymethylpterin-pyrophosphokinase HPPK"/>
    <property type="match status" value="1"/>
</dbReference>
<dbReference type="NCBIfam" id="TIGR01498">
    <property type="entry name" value="folK"/>
    <property type="match status" value="1"/>
</dbReference>
<dbReference type="OrthoDB" id="9808041at2"/>
<evidence type="ECO:0000256" key="9">
    <source>
        <dbReference type="ARBA" id="ARBA00022909"/>
    </source>
</evidence>
<keyword evidence="6" id="KW-0547">Nucleotide-binding</keyword>
<dbReference type="GO" id="GO:0005524">
    <property type="term" value="F:ATP binding"/>
    <property type="evidence" value="ECO:0007669"/>
    <property type="project" value="UniProtKB-KW"/>
</dbReference>
<dbReference type="Proteomes" id="UP000010164">
    <property type="component" value="Unassembled WGS sequence"/>
</dbReference>
<comment type="similarity">
    <text evidence="2">Belongs to the HPPK family.</text>
</comment>
<evidence type="ECO:0000256" key="4">
    <source>
        <dbReference type="ARBA" id="ARBA00016218"/>
    </source>
</evidence>
<gene>
    <name evidence="14" type="ORF">A11A3_03274</name>
</gene>
<evidence type="ECO:0000256" key="5">
    <source>
        <dbReference type="ARBA" id="ARBA00022679"/>
    </source>
</evidence>
<dbReference type="GO" id="GO:0003848">
    <property type="term" value="F:2-amino-4-hydroxy-6-hydroxymethyldihydropteridine diphosphokinase activity"/>
    <property type="evidence" value="ECO:0007669"/>
    <property type="project" value="UniProtKB-EC"/>
</dbReference>
<dbReference type="GO" id="GO:0016301">
    <property type="term" value="F:kinase activity"/>
    <property type="evidence" value="ECO:0007669"/>
    <property type="project" value="UniProtKB-KW"/>
</dbReference>
<dbReference type="EMBL" id="AMRJ01000003">
    <property type="protein sequence ID" value="EKF75345.1"/>
    <property type="molecule type" value="Genomic_DNA"/>
</dbReference>
<keyword evidence="5" id="KW-0808">Transferase</keyword>
<dbReference type="AlphaFoldDB" id="L0WHN3"/>
<dbReference type="STRING" id="1177179.A11A3_03274"/>
<dbReference type="SUPFAM" id="SSF55083">
    <property type="entry name" value="6-hydroxymethyl-7,8-dihydropterin pyrophosphokinase, HPPK"/>
    <property type="match status" value="1"/>
</dbReference>
<accession>L0WHN3</accession>
<evidence type="ECO:0000256" key="8">
    <source>
        <dbReference type="ARBA" id="ARBA00022840"/>
    </source>
</evidence>
<evidence type="ECO:0000256" key="12">
    <source>
        <dbReference type="ARBA" id="ARBA00033413"/>
    </source>
</evidence>
<keyword evidence="15" id="KW-1185">Reference proteome</keyword>
<dbReference type="InterPro" id="IPR035907">
    <property type="entry name" value="Hppk_sf"/>
</dbReference>
<dbReference type="PATRIC" id="fig|1177179.3.peg.653"/>
<dbReference type="GO" id="GO:0046656">
    <property type="term" value="P:folic acid biosynthetic process"/>
    <property type="evidence" value="ECO:0007669"/>
    <property type="project" value="UniProtKB-KW"/>
</dbReference>
<dbReference type="UniPathway" id="UPA00077">
    <property type="reaction ID" value="UER00155"/>
</dbReference>
<feature type="domain" description="7,8-dihydro-6-hydroxymethylpterin-pyrophosphokinase" evidence="13">
    <location>
        <begin position="87"/>
        <end position="98"/>
    </location>
</feature>
<comment type="function">
    <text evidence="10">Catalyzes the transfer of pyrophosphate from adenosine triphosphate (ATP) to 6-hydroxymethyl-7,8-dihydropterin, an enzymatic step in folate biosynthesis pathway.</text>
</comment>